<evidence type="ECO:0000256" key="1">
    <source>
        <dbReference type="ARBA" id="ARBA00049958"/>
    </source>
</evidence>
<evidence type="ECO:0000313" key="3">
    <source>
        <dbReference type="EMBL" id="GER91112.1"/>
    </source>
</evidence>
<comment type="caution">
    <text evidence="3">The sequence shown here is derived from an EMBL/GenBank/DDBJ whole genome shotgun (WGS) entry which is preliminary data.</text>
</comment>
<dbReference type="GO" id="GO:0016226">
    <property type="term" value="P:iron-sulfur cluster assembly"/>
    <property type="evidence" value="ECO:0007669"/>
    <property type="project" value="InterPro"/>
</dbReference>
<dbReference type="SUPFAM" id="SSF117916">
    <property type="entry name" value="Fe-S cluster assembly (FSCA) domain-like"/>
    <property type="match status" value="1"/>
</dbReference>
<dbReference type="EMBL" id="BKZW01000003">
    <property type="protein sequence ID" value="GER91112.1"/>
    <property type="molecule type" value="Genomic_DNA"/>
</dbReference>
<dbReference type="Gene3D" id="3.30.300.130">
    <property type="entry name" value="Fe-S cluster assembly (FSCA)"/>
    <property type="match status" value="1"/>
</dbReference>
<name>A0A5J4KV79_9CHLR</name>
<organism evidence="3 4">
    <name type="scientific">Dictyobacter vulcani</name>
    <dbReference type="NCBI Taxonomy" id="2607529"/>
    <lineage>
        <taxon>Bacteria</taxon>
        <taxon>Bacillati</taxon>
        <taxon>Chloroflexota</taxon>
        <taxon>Ktedonobacteria</taxon>
        <taxon>Ktedonobacterales</taxon>
        <taxon>Dictyobacteraceae</taxon>
        <taxon>Dictyobacter</taxon>
    </lineage>
</organism>
<reference evidence="3 4" key="1">
    <citation type="submission" date="2019-10" db="EMBL/GenBank/DDBJ databases">
        <title>Dictyobacter vulcani sp. nov., within the class Ktedonobacteria, isolated from soil of volcanic Mt. Zao.</title>
        <authorList>
            <person name="Zheng Y."/>
            <person name="Wang C.M."/>
            <person name="Sakai Y."/>
            <person name="Abe K."/>
            <person name="Yokota A."/>
            <person name="Yabe S."/>
        </authorList>
    </citation>
    <scope>NUCLEOTIDE SEQUENCE [LARGE SCALE GENOMIC DNA]</scope>
    <source>
        <strain evidence="3 4">W12</strain>
    </source>
</reference>
<dbReference type="InterPro" id="IPR001075">
    <property type="entry name" value="NIF_FeS_clus_asmbl_NifU_C"/>
</dbReference>
<dbReference type="RefSeq" id="WP_151758793.1">
    <property type="nucleotide sequence ID" value="NZ_BKZW01000003.1"/>
</dbReference>
<dbReference type="GO" id="GO:0005506">
    <property type="term" value="F:iron ion binding"/>
    <property type="evidence" value="ECO:0007669"/>
    <property type="project" value="InterPro"/>
</dbReference>
<evidence type="ECO:0000259" key="2">
    <source>
        <dbReference type="Pfam" id="PF01106"/>
    </source>
</evidence>
<sequence>MQRDTQQQQQAERIDVLIQQVATLADPQARTMAQELVQCTMAMYGDCLARMLEVIGQSELAGTEIIAALGADELVGPLLLLHGLHPVDMQTRIQRALEEQRPYLQKHGGDVELVRIEEGIGYFTFKGSCQGCAASSSKLLRSIEEAIYQVAPELDEIIAVEAEKRAVQPVKFMPTRRRKPEAVVSSGSGED</sequence>
<evidence type="ECO:0000313" key="4">
    <source>
        <dbReference type="Proteomes" id="UP000326912"/>
    </source>
</evidence>
<dbReference type="Pfam" id="PF01106">
    <property type="entry name" value="NifU"/>
    <property type="match status" value="1"/>
</dbReference>
<proteinExistence type="predicted"/>
<gene>
    <name evidence="3" type="ORF">KDW_52740</name>
</gene>
<dbReference type="Proteomes" id="UP000326912">
    <property type="component" value="Unassembled WGS sequence"/>
</dbReference>
<keyword evidence="4" id="KW-1185">Reference proteome</keyword>
<dbReference type="AlphaFoldDB" id="A0A5J4KV79"/>
<accession>A0A5J4KV79</accession>
<protein>
    <recommendedName>
        <fullName evidence="2">NIF system FeS cluster assembly NifU C-terminal domain-containing protein</fullName>
    </recommendedName>
</protein>
<dbReference type="InterPro" id="IPR034904">
    <property type="entry name" value="FSCA_dom_sf"/>
</dbReference>
<feature type="domain" description="NIF system FeS cluster assembly NifU C-terminal" evidence="2">
    <location>
        <begin position="93"/>
        <end position="157"/>
    </location>
</feature>
<dbReference type="GO" id="GO:0051536">
    <property type="term" value="F:iron-sulfur cluster binding"/>
    <property type="evidence" value="ECO:0007669"/>
    <property type="project" value="InterPro"/>
</dbReference>
<comment type="function">
    <text evidence="1">May be involved in the formation or repair of [Fe-S] clusters present in iron-sulfur proteins.</text>
</comment>